<dbReference type="Pfam" id="PF01596">
    <property type="entry name" value="Methyltransf_3"/>
    <property type="match status" value="1"/>
</dbReference>
<comment type="similarity">
    <text evidence="4">Belongs to the class I-like SAM-binding methyltransferase superfamily. Cation-dependent O-methyltransferase family.</text>
</comment>
<proteinExistence type="inferred from homology"/>
<feature type="transmembrane region" description="Helical" evidence="5">
    <location>
        <begin position="98"/>
        <end position="116"/>
    </location>
</feature>
<sequence>MEHKNIEDPFGKRGLLMNHELYQVLSFTIFIINFLDSVCNSVSMLQYILDTSVYPREPEPLKELRHAMKDHPMSFLATSPDSGQFMALILRLMNGKKTIEIGVFTGYSLLLTTLSIPDDGKVVNLVMISVGTSFVCLALVSRTTGTSRNAAQMVPGGQPQRP</sequence>
<accession>A0A438IHW8</accession>
<evidence type="ECO:0000313" key="7">
    <source>
        <dbReference type="Proteomes" id="UP000288805"/>
    </source>
</evidence>
<evidence type="ECO:0000256" key="4">
    <source>
        <dbReference type="ARBA" id="ARBA00023453"/>
    </source>
</evidence>
<dbReference type="GO" id="GO:0008171">
    <property type="term" value="F:O-methyltransferase activity"/>
    <property type="evidence" value="ECO:0007669"/>
    <property type="project" value="InterPro"/>
</dbReference>
<keyword evidence="2 6" id="KW-0808">Transferase</keyword>
<dbReference type="InterPro" id="IPR029063">
    <property type="entry name" value="SAM-dependent_MTases_sf"/>
</dbReference>
<gene>
    <name evidence="6" type="primary">VvCHDp000552_8</name>
    <name evidence="6" type="ORF">CK203_020903</name>
</gene>
<dbReference type="Proteomes" id="UP000288805">
    <property type="component" value="Unassembled WGS sequence"/>
</dbReference>
<dbReference type="PANTHER" id="PTHR10509:SF82">
    <property type="entry name" value="CAFFEOYL-COA O-METHYLTRANSFERASE-LIKE"/>
    <property type="match status" value="1"/>
</dbReference>
<evidence type="ECO:0000256" key="2">
    <source>
        <dbReference type="ARBA" id="ARBA00022679"/>
    </source>
</evidence>
<name>A0A438IHW8_VITVI</name>
<dbReference type="GO" id="GO:0032259">
    <property type="term" value="P:methylation"/>
    <property type="evidence" value="ECO:0007669"/>
    <property type="project" value="UniProtKB-KW"/>
</dbReference>
<evidence type="ECO:0000256" key="5">
    <source>
        <dbReference type="SAM" id="Phobius"/>
    </source>
</evidence>
<dbReference type="AlphaFoldDB" id="A0A438IHW8"/>
<dbReference type="Gene3D" id="3.40.50.150">
    <property type="entry name" value="Vaccinia Virus protein VP39"/>
    <property type="match status" value="1"/>
</dbReference>
<keyword evidence="5" id="KW-1133">Transmembrane helix</keyword>
<dbReference type="InterPro" id="IPR002935">
    <property type="entry name" value="SAM_O-MeTrfase"/>
</dbReference>
<feature type="transmembrane region" description="Helical" evidence="5">
    <location>
        <begin position="122"/>
        <end position="140"/>
    </location>
</feature>
<reference evidence="6 7" key="1">
    <citation type="journal article" date="2018" name="PLoS Genet.">
        <title>Population sequencing reveals clonal diversity and ancestral inbreeding in the grapevine cultivar Chardonnay.</title>
        <authorList>
            <person name="Roach M.J."/>
            <person name="Johnson D.L."/>
            <person name="Bohlmann J."/>
            <person name="van Vuuren H.J."/>
            <person name="Jones S.J."/>
            <person name="Pretorius I.S."/>
            <person name="Schmidt S.A."/>
            <person name="Borneman A.R."/>
        </authorList>
    </citation>
    <scope>NUCLEOTIDE SEQUENCE [LARGE SCALE GENOMIC DNA]</scope>
    <source>
        <strain evidence="7">cv. Chardonnay</strain>
        <tissue evidence="6">Leaf</tissue>
    </source>
</reference>
<comment type="caution">
    <text evidence="6">The sequence shown here is derived from an EMBL/GenBank/DDBJ whole genome shotgun (WGS) entry which is preliminary data.</text>
</comment>
<dbReference type="EMBL" id="QGNW01000108">
    <property type="protein sequence ID" value="RVW96296.1"/>
    <property type="molecule type" value="Genomic_DNA"/>
</dbReference>
<keyword evidence="5" id="KW-0472">Membrane</keyword>
<dbReference type="InterPro" id="IPR050362">
    <property type="entry name" value="Cation-dep_OMT"/>
</dbReference>
<evidence type="ECO:0000256" key="3">
    <source>
        <dbReference type="ARBA" id="ARBA00022691"/>
    </source>
</evidence>
<dbReference type="SUPFAM" id="SSF53335">
    <property type="entry name" value="S-adenosyl-L-methionine-dependent methyltransferases"/>
    <property type="match status" value="1"/>
</dbReference>
<protein>
    <submittedName>
        <fullName evidence="6">Putative caffeoyl-CoA O-methyltransferase</fullName>
    </submittedName>
</protein>
<organism evidence="6 7">
    <name type="scientific">Vitis vinifera</name>
    <name type="common">Grape</name>
    <dbReference type="NCBI Taxonomy" id="29760"/>
    <lineage>
        <taxon>Eukaryota</taxon>
        <taxon>Viridiplantae</taxon>
        <taxon>Streptophyta</taxon>
        <taxon>Embryophyta</taxon>
        <taxon>Tracheophyta</taxon>
        <taxon>Spermatophyta</taxon>
        <taxon>Magnoliopsida</taxon>
        <taxon>eudicotyledons</taxon>
        <taxon>Gunneridae</taxon>
        <taxon>Pentapetalae</taxon>
        <taxon>rosids</taxon>
        <taxon>Vitales</taxon>
        <taxon>Vitaceae</taxon>
        <taxon>Viteae</taxon>
        <taxon>Vitis</taxon>
    </lineage>
</organism>
<feature type="transmembrane region" description="Helical" evidence="5">
    <location>
        <begin position="21"/>
        <end position="39"/>
    </location>
</feature>
<dbReference type="PROSITE" id="PS51682">
    <property type="entry name" value="SAM_OMT_I"/>
    <property type="match status" value="1"/>
</dbReference>
<keyword evidence="5" id="KW-0812">Transmembrane</keyword>
<evidence type="ECO:0000313" key="6">
    <source>
        <dbReference type="EMBL" id="RVW96296.1"/>
    </source>
</evidence>
<keyword evidence="1 6" id="KW-0489">Methyltransferase</keyword>
<dbReference type="PANTHER" id="PTHR10509">
    <property type="entry name" value="O-METHYLTRANSFERASE-RELATED"/>
    <property type="match status" value="1"/>
</dbReference>
<keyword evidence="3" id="KW-0949">S-adenosyl-L-methionine</keyword>
<evidence type="ECO:0000256" key="1">
    <source>
        <dbReference type="ARBA" id="ARBA00022603"/>
    </source>
</evidence>